<dbReference type="KEGG" id="pda:120105610"/>
<dbReference type="GeneID" id="120105610"/>
<evidence type="ECO:0000256" key="2">
    <source>
        <dbReference type="ARBA" id="ARBA00008821"/>
    </source>
</evidence>
<evidence type="ECO:0000256" key="7">
    <source>
        <dbReference type="SAM" id="Phobius"/>
    </source>
</evidence>
<feature type="transmembrane region" description="Helical" evidence="7">
    <location>
        <begin position="224"/>
        <end position="240"/>
    </location>
</feature>
<dbReference type="PANTHER" id="PTHR11119">
    <property type="entry name" value="XANTHINE-URACIL / VITAMIN C PERMEASE FAMILY MEMBER"/>
    <property type="match status" value="1"/>
</dbReference>
<feature type="transmembrane region" description="Helical" evidence="7">
    <location>
        <begin position="167"/>
        <end position="186"/>
    </location>
</feature>
<organism evidence="8 9">
    <name type="scientific">Phoenix dactylifera</name>
    <name type="common">Date palm</name>
    <dbReference type="NCBI Taxonomy" id="42345"/>
    <lineage>
        <taxon>Eukaryota</taxon>
        <taxon>Viridiplantae</taxon>
        <taxon>Streptophyta</taxon>
        <taxon>Embryophyta</taxon>
        <taxon>Tracheophyta</taxon>
        <taxon>Spermatophyta</taxon>
        <taxon>Magnoliopsida</taxon>
        <taxon>Liliopsida</taxon>
        <taxon>Arecaceae</taxon>
        <taxon>Coryphoideae</taxon>
        <taxon>Phoeniceae</taxon>
        <taxon>Phoenix</taxon>
    </lineage>
</organism>
<comment type="subcellular location">
    <subcellularLocation>
        <location evidence="1">Membrane</location>
        <topology evidence="1">Multi-pass membrane protein</topology>
    </subcellularLocation>
</comment>
<dbReference type="GO" id="GO:0022857">
    <property type="term" value="F:transmembrane transporter activity"/>
    <property type="evidence" value="ECO:0007669"/>
    <property type="project" value="InterPro"/>
</dbReference>
<keyword evidence="3 7" id="KW-0812">Transmembrane</keyword>
<evidence type="ECO:0000256" key="3">
    <source>
        <dbReference type="ARBA" id="ARBA00022692"/>
    </source>
</evidence>
<dbReference type="RefSeq" id="XP_038974140.1">
    <property type="nucleotide sequence ID" value="XM_039118212.1"/>
</dbReference>
<keyword evidence="5 7" id="KW-0472">Membrane</keyword>
<reference evidence="9" key="1">
    <citation type="submission" date="2025-08" db="UniProtKB">
        <authorList>
            <consortium name="RefSeq"/>
        </authorList>
    </citation>
    <scope>IDENTIFICATION</scope>
    <source>
        <tissue evidence="9">Young leaves</tissue>
    </source>
</reference>
<keyword evidence="8" id="KW-1185">Reference proteome</keyword>
<evidence type="ECO:0000256" key="5">
    <source>
        <dbReference type="ARBA" id="ARBA00023136"/>
    </source>
</evidence>
<proteinExistence type="inferred from homology"/>
<dbReference type="Pfam" id="PF00860">
    <property type="entry name" value="Xan_ur_permease"/>
    <property type="match status" value="1"/>
</dbReference>
<dbReference type="GO" id="GO:0016020">
    <property type="term" value="C:membrane"/>
    <property type="evidence" value="ECO:0007669"/>
    <property type="project" value="UniProtKB-SubCell"/>
</dbReference>
<evidence type="ECO:0000313" key="8">
    <source>
        <dbReference type="Proteomes" id="UP000228380"/>
    </source>
</evidence>
<keyword evidence="4 7" id="KW-1133">Transmembrane helix</keyword>
<feature type="transmembrane region" description="Helical" evidence="7">
    <location>
        <begin position="192"/>
        <end position="212"/>
    </location>
</feature>
<dbReference type="InterPro" id="IPR006043">
    <property type="entry name" value="NCS2"/>
</dbReference>
<feature type="compositionally biased region" description="Gly residues" evidence="6">
    <location>
        <begin position="1"/>
        <end position="10"/>
    </location>
</feature>
<evidence type="ECO:0000256" key="4">
    <source>
        <dbReference type="ARBA" id="ARBA00022989"/>
    </source>
</evidence>
<name>A0A8B8ZIX9_PHODC</name>
<evidence type="ECO:0000256" key="1">
    <source>
        <dbReference type="ARBA" id="ARBA00004141"/>
    </source>
</evidence>
<dbReference type="AlphaFoldDB" id="A0A8B8ZIX9"/>
<dbReference type="Proteomes" id="UP000228380">
    <property type="component" value="Unplaced"/>
</dbReference>
<protein>
    <submittedName>
        <fullName evidence="9">Nucleobase-ascorbate transporter 12-like isoform X1</fullName>
    </submittedName>
</protein>
<comment type="similarity">
    <text evidence="2">Belongs to the nucleobase:cation symporter-2 (NCS2) (TC 2.A.40) family.</text>
</comment>
<evidence type="ECO:0000256" key="6">
    <source>
        <dbReference type="SAM" id="MobiDB-lite"/>
    </source>
</evidence>
<sequence length="278" mass="30192">MNRPSSGGGVAPAATQPQEPHRLLRRHLRHHPGRPHQDGALRRHRPQDRRELQAVLHRRIQETWGRHRGAYVQWEIELLGFEMPKVLLTEEISGSLRKLKVGSYHASSLLVASRPPTAGVLSRGIGMEGVSSVLAGVWGTGVGSTTLTENVHTIAVTKMGSRRAVELGAVILILLSFVGKVGGFIASIPDVMVAALLCFMWAMLAALGLSNLRYSETGSSRNNIIVGLSLFFSLSIPAYFQQYGLVPNANSSVPSYFQPYIVASHGPFRTGFGGEIVI</sequence>
<accession>A0A8B8ZIX9</accession>
<evidence type="ECO:0000313" key="9">
    <source>
        <dbReference type="RefSeq" id="XP_038974140.1"/>
    </source>
</evidence>
<feature type="region of interest" description="Disordered" evidence="6">
    <location>
        <begin position="1"/>
        <end position="24"/>
    </location>
</feature>
<gene>
    <name evidence="9" type="primary">LOC120105610</name>
</gene>